<gene>
    <name evidence="2" type="ORF">A2494_00475</name>
</gene>
<accession>A0A1G2E3S0</accession>
<dbReference type="InterPro" id="IPR029044">
    <property type="entry name" value="Nucleotide-diphossugar_trans"/>
</dbReference>
<reference evidence="2 3" key="1">
    <citation type="journal article" date="2016" name="Nat. Commun.">
        <title>Thousands of microbial genomes shed light on interconnected biogeochemical processes in an aquifer system.</title>
        <authorList>
            <person name="Anantharaman K."/>
            <person name="Brown C.T."/>
            <person name="Hug L.A."/>
            <person name="Sharon I."/>
            <person name="Castelle C.J."/>
            <person name="Probst A.J."/>
            <person name="Thomas B.C."/>
            <person name="Singh A."/>
            <person name="Wilkins M.J."/>
            <person name="Karaoz U."/>
            <person name="Brodie E.L."/>
            <person name="Williams K.H."/>
            <person name="Hubbard S.S."/>
            <person name="Banfield J.F."/>
        </authorList>
    </citation>
    <scope>NUCLEOTIDE SEQUENCE [LARGE SCALE GENOMIC DNA]</scope>
</reference>
<feature type="non-terminal residue" evidence="2">
    <location>
        <position position="511"/>
    </location>
</feature>
<dbReference type="PANTHER" id="PTHR43685">
    <property type="entry name" value="GLYCOSYLTRANSFERASE"/>
    <property type="match status" value="1"/>
</dbReference>
<dbReference type="PANTHER" id="PTHR43685:SF2">
    <property type="entry name" value="GLYCOSYLTRANSFERASE 2-LIKE DOMAIN-CONTAINING PROTEIN"/>
    <property type="match status" value="1"/>
</dbReference>
<comment type="caution">
    <text evidence="2">The sequence shown here is derived from an EMBL/GenBank/DDBJ whole genome shotgun (WGS) entry which is preliminary data.</text>
</comment>
<feature type="domain" description="Glycosyltransferase 2-like" evidence="1">
    <location>
        <begin position="391"/>
        <end position="508"/>
    </location>
</feature>
<evidence type="ECO:0000313" key="3">
    <source>
        <dbReference type="Proteomes" id="UP000178106"/>
    </source>
</evidence>
<dbReference type="SUPFAM" id="SSF53448">
    <property type="entry name" value="Nucleotide-diphospho-sugar transferases"/>
    <property type="match status" value="2"/>
</dbReference>
<dbReference type="AlphaFoldDB" id="A0A1G2E3S0"/>
<dbReference type="InterPro" id="IPR001173">
    <property type="entry name" value="Glyco_trans_2-like"/>
</dbReference>
<dbReference type="CDD" id="cd04184">
    <property type="entry name" value="GT2_RfbC_Mx_like"/>
    <property type="match status" value="1"/>
</dbReference>
<feature type="non-terminal residue" evidence="2">
    <location>
        <position position="1"/>
    </location>
</feature>
<organism evidence="2 3">
    <name type="scientific">Candidatus Lloydbacteria bacterium RIFOXYC12_FULL_46_25</name>
    <dbReference type="NCBI Taxonomy" id="1798670"/>
    <lineage>
        <taxon>Bacteria</taxon>
        <taxon>Candidatus Lloydiibacteriota</taxon>
    </lineage>
</organism>
<dbReference type="InterPro" id="IPR050834">
    <property type="entry name" value="Glycosyltransf_2"/>
</dbReference>
<feature type="domain" description="Glycosyltransferase 2-like" evidence="1">
    <location>
        <begin position="136"/>
        <end position="283"/>
    </location>
</feature>
<evidence type="ECO:0000313" key="2">
    <source>
        <dbReference type="EMBL" id="OGZ20463.1"/>
    </source>
</evidence>
<dbReference type="EMBL" id="MHLU01000015">
    <property type="protein sequence ID" value="OGZ20463.1"/>
    <property type="molecule type" value="Genomic_DNA"/>
</dbReference>
<dbReference type="Gene3D" id="3.90.550.10">
    <property type="entry name" value="Spore Coat Polysaccharide Biosynthesis Protein SpsA, Chain A"/>
    <property type="match status" value="2"/>
</dbReference>
<protein>
    <recommendedName>
        <fullName evidence="1">Glycosyltransferase 2-like domain-containing protein</fullName>
    </recommendedName>
</protein>
<dbReference type="Proteomes" id="UP000178106">
    <property type="component" value="Unassembled WGS sequence"/>
</dbReference>
<evidence type="ECO:0000259" key="1">
    <source>
        <dbReference type="Pfam" id="PF00535"/>
    </source>
</evidence>
<sequence>RKLKNDAALVNSSGLFDKEWYLAHNPDVAQAKIEPLFHYLRHGGFEGRDPGPSFCSGWYLDVYEDAKNAGMNPLVHYVKYGRNEGRSAQPEQAVQMQVSSIPSDYDSWIATNEPSPSDLEIQRTEALKLDYTPLISVVVPVWNTPKNILEQTISSVVCQTYENWELRITDGDSDSETKQVLLDWARKDHRIRIKFLDENKGIATNSNEAIALAQGEFVGFLDHDDLLAPFALFEIVSRLQLDKNVDVIYSDEDKTDEEEQRFDSFFKPDFSPDYLRSVNYMPHFLVVRKSLGDQVAWFREGYDGAQDYDLILRLVEKARVIAHIPKVLYHWRVWTASTAGGVDAKPYANASGKKALQDHLERAGLSAQVKDGYSSTLYRVHYHSSSTPLISIIIPNHDHAMDLKRCIDSILQNTAYPNFEIFLIENRSKEQETFKLYEQIKQDPRVHIIKWDWPFNYSRVNNWAATQASGEVFLFLDNDIQVINKDWLEQMFQFAIRPDVGAVGAKLYYPD</sequence>
<name>A0A1G2E3S0_9BACT</name>
<proteinExistence type="predicted"/>
<dbReference type="Pfam" id="PF00535">
    <property type="entry name" value="Glycos_transf_2"/>
    <property type="match status" value="2"/>
</dbReference>